<sequence length="165" mass="18109">MAKLDLVMFEEEYKQLQEIIGRLQVDSSSKVVFLVDKNGQQIAASGDVRSIDATSLASLTAGNVAATDGLAKLIGEKEFSLLFHEGEKDNLHISIVGKRGILVVIFDQSSSLALVRLRVKKSSRELAEIFEKVEQRAQATADESSSFESPFSEITDEDIDKLFGD</sequence>
<evidence type="ECO:0000259" key="2">
    <source>
        <dbReference type="SMART" id="SM00960"/>
    </source>
</evidence>
<dbReference type="AlphaFoldDB" id="A0AA48GTY3"/>
<dbReference type="KEGG" id="msil:METEAL_34840"/>
<dbReference type="InterPro" id="IPR004942">
    <property type="entry name" value="Roadblock/LAMTOR2_dom"/>
</dbReference>
<dbReference type="GO" id="GO:0005085">
    <property type="term" value="F:guanyl-nucleotide exchange factor activity"/>
    <property type="evidence" value="ECO:0007669"/>
    <property type="project" value="InterPro"/>
</dbReference>
<dbReference type="GO" id="GO:0060090">
    <property type="term" value="F:molecular adaptor activity"/>
    <property type="evidence" value="ECO:0007669"/>
    <property type="project" value="InterPro"/>
</dbReference>
<proteinExistence type="predicted"/>
<feature type="region of interest" description="Disordered" evidence="1">
    <location>
        <begin position="136"/>
        <end position="165"/>
    </location>
</feature>
<dbReference type="EMBL" id="AP027080">
    <property type="protein sequence ID" value="BDU74310.1"/>
    <property type="molecule type" value="Genomic_DNA"/>
</dbReference>
<evidence type="ECO:0000256" key="1">
    <source>
        <dbReference type="SAM" id="MobiDB-lite"/>
    </source>
</evidence>
<evidence type="ECO:0000313" key="3">
    <source>
        <dbReference type="EMBL" id="BDU74310.1"/>
    </source>
</evidence>
<feature type="domain" description="Roadblock/LAMTOR2" evidence="2">
    <location>
        <begin position="16"/>
        <end position="106"/>
    </location>
</feature>
<reference evidence="4" key="1">
    <citation type="journal article" date="2023" name="Int. J. Syst. Evol. Microbiol.">
        <title>Mesoterricola silvestris gen. nov., sp. nov., Mesoterricola sediminis sp. nov., Geothrix oryzae sp. nov., Geothrix edaphica sp. nov., Geothrix rubra sp. nov., and Geothrix limicola sp. nov., six novel members of Acidobacteriota isolated from soils.</title>
        <authorList>
            <person name="Itoh H."/>
            <person name="Sugisawa Y."/>
            <person name="Mise K."/>
            <person name="Xu Z."/>
            <person name="Kuniyasu M."/>
            <person name="Ushijima N."/>
            <person name="Kawano K."/>
            <person name="Kobayashi E."/>
            <person name="Shiratori Y."/>
            <person name="Masuda Y."/>
            <person name="Senoo K."/>
        </authorList>
    </citation>
    <scope>NUCLEOTIDE SEQUENCE [LARGE SCALE GENOMIC DNA]</scope>
    <source>
        <strain evidence="4">W79</strain>
    </source>
</reference>
<accession>A0AA48GTY3</accession>
<protein>
    <submittedName>
        <fullName evidence="3">Dynein regulation protein LC7</fullName>
    </submittedName>
</protein>
<feature type="compositionally biased region" description="Low complexity" evidence="1">
    <location>
        <begin position="143"/>
        <end position="153"/>
    </location>
</feature>
<dbReference type="RefSeq" id="WP_316412985.1">
    <property type="nucleotide sequence ID" value="NZ_AP027080.1"/>
</dbReference>
<dbReference type="Gene3D" id="3.30.450.30">
    <property type="entry name" value="Dynein light chain 2a, cytoplasmic"/>
    <property type="match status" value="1"/>
</dbReference>
<dbReference type="SMART" id="SM00960">
    <property type="entry name" value="Robl_LC7"/>
    <property type="match status" value="1"/>
</dbReference>
<keyword evidence="4" id="KW-1185">Reference proteome</keyword>
<dbReference type="SUPFAM" id="SSF103196">
    <property type="entry name" value="Roadblock/LC7 domain"/>
    <property type="match status" value="1"/>
</dbReference>
<dbReference type="Pfam" id="PF03259">
    <property type="entry name" value="Robl_LC7"/>
    <property type="match status" value="1"/>
</dbReference>
<dbReference type="Proteomes" id="UP001238179">
    <property type="component" value="Chromosome"/>
</dbReference>
<name>A0AA48GTY3_9BACT</name>
<organism evidence="3 4">
    <name type="scientific">Mesoterricola silvestris</name>
    <dbReference type="NCBI Taxonomy" id="2927979"/>
    <lineage>
        <taxon>Bacteria</taxon>
        <taxon>Pseudomonadati</taxon>
        <taxon>Acidobacteriota</taxon>
        <taxon>Holophagae</taxon>
        <taxon>Holophagales</taxon>
        <taxon>Holophagaceae</taxon>
        <taxon>Mesoterricola</taxon>
    </lineage>
</organism>
<dbReference type="InterPro" id="IPR037587">
    <property type="entry name" value="LAMTOR2-like"/>
</dbReference>
<evidence type="ECO:0000313" key="4">
    <source>
        <dbReference type="Proteomes" id="UP001238179"/>
    </source>
</evidence>
<gene>
    <name evidence="3" type="primary">mglB</name>
    <name evidence="3" type="ORF">METEAL_34840</name>
</gene>
<dbReference type="GO" id="GO:0032008">
    <property type="term" value="P:positive regulation of TOR signaling"/>
    <property type="evidence" value="ECO:0007669"/>
    <property type="project" value="InterPro"/>
</dbReference>
<dbReference type="PANTHER" id="PTHR13323">
    <property type="entry name" value="LATE ENDOSOMAL/LYSOSOMAL MP1 INTERACTING PROTEIN"/>
    <property type="match status" value="1"/>
</dbReference>